<organism evidence="1">
    <name type="scientific">Rhizophora mucronata</name>
    <name type="common">Asiatic mangrove</name>
    <dbReference type="NCBI Taxonomy" id="61149"/>
    <lineage>
        <taxon>Eukaryota</taxon>
        <taxon>Viridiplantae</taxon>
        <taxon>Streptophyta</taxon>
        <taxon>Embryophyta</taxon>
        <taxon>Tracheophyta</taxon>
        <taxon>Spermatophyta</taxon>
        <taxon>Magnoliopsida</taxon>
        <taxon>eudicotyledons</taxon>
        <taxon>Gunneridae</taxon>
        <taxon>Pentapetalae</taxon>
        <taxon>rosids</taxon>
        <taxon>fabids</taxon>
        <taxon>Malpighiales</taxon>
        <taxon>Rhizophoraceae</taxon>
        <taxon>Rhizophora</taxon>
    </lineage>
</organism>
<proteinExistence type="predicted"/>
<sequence>MNSLNALVKRKSTGHFRLDGQLCLNTSTTAL</sequence>
<reference evidence="1" key="1">
    <citation type="submission" date="2018-02" db="EMBL/GenBank/DDBJ databases">
        <title>Rhizophora mucronata_Transcriptome.</title>
        <authorList>
            <person name="Meera S.P."/>
            <person name="Sreeshan A."/>
            <person name="Augustine A."/>
        </authorList>
    </citation>
    <scope>NUCLEOTIDE SEQUENCE</scope>
    <source>
        <tissue evidence="1">Leaf</tissue>
    </source>
</reference>
<evidence type="ECO:0000313" key="1">
    <source>
        <dbReference type="EMBL" id="MBX62305.1"/>
    </source>
</evidence>
<accession>A0A2P2Q5N7</accession>
<dbReference type="EMBL" id="GGEC01081821">
    <property type="protein sequence ID" value="MBX62305.1"/>
    <property type="molecule type" value="Transcribed_RNA"/>
</dbReference>
<name>A0A2P2Q5N7_RHIMU</name>
<dbReference type="AlphaFoldDB" id="A0A2P2Q5N7"/>
<protein>
    <submittedName>
        <fullName evidence="1">Uncharacterized protein</fullName>
    </submittedName>
</protein>